<name>A0A550D0K4_9AGAR</name>
<feature type="compositionally biased region" description="Basic and acidic residues" evidence="1">
    <location>
        <begin position="99"/>
        <end position="109"/>
    </location>
</feature>
<protein>
    <submittedName>
        <fullName evidence="2">Uncharacterized protein</fullName>
    </submittedName>
</protein>
<accession>A0A550D0K4</accession>
<comment type="caution">
    <text evidence="2">The sequence shown here is derived from an EMBL/GenBank/DDBJ whole genome shotgun (WGS) entry which is preliminary data.</text>
</comment>
<keyword evidence="3" id="KW-1185">Reference proteome</keyword>
<sequence>MRHLSTSCLTLPPSATPILPRAYPPYPCPSGPSFVLNLRPHPHTSSQPNPQPLHNLTTTELLHNRTPPQTLSFTARTSPHHTIHRSSTESTIVSSQERQSSRHRTDNRLVTEPTIDSSHNRPPLPVVTPSMGHSATLLPTNLACAS</sequence>
<evidence type="ECO:0000313" key="2">
    <source>
        <dbReference type="EMBL" id="TRM70566.1"/>
    </source>
</evidence>
<organism evidence="2 3">
    <name type="scientific">Schizophyllum amplum</name>
    <dbReference type="NCBI Taxonomy" id="97359"/>
    <lineage>
        <taxon>Eukaryota</taxon>
        <taxon>Fungi</taxon>
        <taxon>Dikarya</taxon>
        <taxon>Basidiomycota</taxon>
        <taxon>Agaricomycotina</taxon>
        <taxon>Agaricomycetes</taxon>
        <taxon>Agaricomycetidae</taxon>
        <taxon>Agaricales</taxon>
        <taxon>Schizophyllaceae</taxon>
        <taxon>Schizophyllum</taxon>
    </lineage>
</organism>
<evidence type="ECO:0000313" key="3">
    <source>
        <dbReference type="Proteomes" id="UP000320762"/>
    </source>
</evidence>
<evidence type="ECO:0000256" key="1">
    <source>
        <dbReference type="SAM" id="MobiDB-lite"/>
    </source>
</evidence>
<feature type="region of interest" description="Disordered" evidence="1">
    <location>
        <begin position="69"/>
        <end position="123"/>
    </location>
</feature>
<gene>
    <name evidence="2" type="ORF">BD626DRAFT_30531</name>
</gene>
<dbReference type="EMBL" id="VDMD01000001">
    <property type="protein sequence ID" value="TRM70566.1"/>
    <property type="molecule type" value="Genomic_DNA"/>
</dbReference>
<dbReference type="Proteomes" id="UP000320762">
    <property type="component" value="Unassembled WGS sequence"/>
</dbReference>
<dbReference type="AlphaFoldDB" id="A0A550D0K4"/>
<proteinExistence type="predicted"/>
<feature type="compositionally biased region" description="Polar residues" evidence="1">
    <location>
        <begin position="88"/>
        <end position="98"/>
    </location>
</feature>
<reference evidence="2 3" key="1">
    <citation type="journal article" date="2019" name="New Phytol.">
        <title>Comparative genomics reveals unique wood-decay strategies and fruiting body development in the Schizophyllaceae.</title>
        <authorList>
            <person name="Almasi E."/>
            <person name="Sahu N."/>
            <person name="Krizsan K."/>
            <person name="Balint B."/>
            <person name="Kovacs G.M."/>
            <person name="Kiss B."/>
            <person name="Cseklye J."/>
            <person name="Drula E."/>
            <person name="Henrissat B."/>
            <person name="Nagy I."/>
            <person name="Chovatia M."/>
            <person name="Adam C."/>
            <person name="LaButti K."/>
            <person name="Lipzen A."/>
            <person name="Riley R."/>
            <person name="Grigoriev I.V."/>
            <person name="Nagy L.G."/>
        </authorList>
    </citation>
    <scope>NUCLEOTIDE SEQUENCE [LARGE SCALE GENOMIC DNA]</scope>
    <source>
        <strain evidence="2 3">NL-1724</strain>
    </source>
</reference>